<protein>
    <submittedName>
        <fullName evidence="3">Uncharacterized protein LOC115631838</fullName>
    </submittedName>
</protein>
<accession>A0A6J2U969</accession>
<dbReference type="AlphaFoldDB" id="A0A6J2U969"/>
<feature type="chain" id="PRO_5026914050" evidence="1">
    <location>
        <begin position="27"/>
        <end position="271"/>
    </location>
</feature>
<dbReference type="RefSeq" id="XP_030384540.1">
    <property type="nucleotide sequence ID" value="XM_030528680.1"/>
</dbReference>
<name>A0A6J2U969_DROLE</name>
<gene>
    <name evidence="3" type="primary">LOC115631838</name>
</gene>
<evidence type="ECO:0000313" key="2">
    <source>
        <dbReference type="Proteomes" id="UP000504634"/>
    </source>
</evidence>
<sequence>MWVTSQSVVKTFYLFGWLALLGNVACVHKHKGRTSVLGHAEAIVSHFRDGYDGFRGYFQLLIGPEYKNEKIFNLLYFRTDEVFGYVGLLNYNNSRVFDAHFSVWNVNSATPGKGFGCVEFNNGDADRGYKCVKESFPLIRNHIYFVDVEITESSIRAYITSGFESLESRESFHIQRRLIGSMSYCKGMQNLRPLGYYVHNIRDRDSCDVANSLVAVNFAPMQFVQNDFVKHTTLGNAHVFNSKCKDPFVLIAVAEDKKSVIYFTRPSFVYT</sequence>
<keyword evidence="2" id="KW-1185">Reference proteome</keyword>
<keyword evidence="1" id="KW-0732">Signal</keyword>
<dbReference type="Proteomes" id="UP000504634">
    <property type="component" value="Unplaced"/>
</dbReference>
<feature type="signal peptide" evidence="1">
    <location>
        <begin position="1"/>
        <end position="26"/>
    </location>
</feature>
<proteinExistence type="predicted"/>
<organism evidence="2 3">
    <name type="scientific">Drosophila lebanonensis</name>
    <name type="common">Fruit fly</name>
    <name type="synonym">Scaptodrosophila lebanonensis</name>
    <dbReference type="NCBI Taxonomy" id="7225"/>
    <lineage>
        <taxon>Eukaryota</taxon>
        <taxon>Metazoa</taxon>
        <taxon>Ecdysozoa</taxon>
        <taxon>Arthropoda</taxon>
        <taxon>Hexapoda</taxon>
        <taxon>Insecta</taxon>
        <taxon>Pterygota</taxon>
        <taxon>Neoptera</taxon>
        <taxon>Endopterygota</taxon>
        <taxon>Diptera</taxon>
        <taxon>Brachycera</taxon>
        <taxon>Muscomorpha</taxon>
        <taxon>Ephydroidea</taxon>
        <taxon>Drosophilidae</taxon>
        <taxon>Scaptodrosophila</taxon>
    </lineage>
</organism>
<dbReference type="GeneID" id="115631838"/>
<evidence type="ECO:0000256" key="1">
    <source>
        <dbReference type="SAM" id="SignalP"/>
    </source>
</evidence>
<dbReference type="OrthoDB" id="7813733at2759"/>
<evidence type="ECO:0000313" key="3">
    <source>
        <dbReference type="RefSeq" id="XP_030384540.1"/>
    </source>
</evidence>
<reference evidence="3" key="1">
    <citation type="submission" date="2025-08" db="UniProtKB">
        <authorList>
            <consortium name="RefSeq"/>
        </authorList>
    </citation>
    <scope>IDENTIFICATION</scope>
    <source>
        <strain evidence="3">11010-0011.00</strain>
        <tissue evidence="3">Whole body</tissue>
    </source>
</reference>